<organism evidence="2">
    <name type="scientific">Streptomyces sp. NBC_00060</name>
    <dbReference type="NCBI Taxonomy" id="2975636"/>
    <lineage>
        <taxon>Bacteria</taxon>
        <taxon>Bacillati</taxon>
        <taxon>Actinomycetota</taxon>
        <taxon>Actinomycetes</taxon>
        <taxon>Kitasatosporales</taxon>
        <taxon>Streptomycetaceae</taxon>
        <taxon>Streptomyces</taxon>
    </lineage>
</organism>
<dbReference type="InterPro" id="IPR051604">
    <property type="entry name" value="Ergot_Alk_Oxidoreductase"/>
</dbReference>
<dbReference type="PANTHER" id="PTHR43162">
    <property type="match status" value="1"/>
</dbReference>
<evidence type="ECO:0000259" key="1">
    <source>
        <dbReference type="Pfam" id="PF13460"/>
    </source>
</evidence>
<dbReference type="EMBL" id="CP108253">
    <property type="protein sequence ID" value="WTU44262.1"/>
    <property type="molecule type" value="Genomic_DNA"/>
</dbReference>
<dbReference type="PANTHER" id="PTHR43162:SF1">
    <property type="entry name" value="PRESTALK A DIFFERENTIATION PROTEIN A"/>
    <property type="match status" value="1"/>
</dbReference>
<reference evidence="2" key="1">
    <citation type="submission" date="2022-10" db="EMBL/GenBank/DDBJ databases">
        <title>The complete genomes of actinobacterial strains from the NBC collection.</title>
        <authorList>
            <person name="Joergensen T.S."/>
            <person name="Alvarez Arevalo M."/>
            <person name="Sterndorff E.B."/>
            <person name="Faurdal D."/>
            <person name="Vuksanovic O."/>
            <person name="Mourched A.-S."/>
            <person name="Charusanti P."/>
            <person name="Shaw S."/>
            <person name="Blin K."/>
            <person name="Weber T."/>
        </authorList>
    </citation>
    <scope>NUCLEOTIDE SEQUENCE</scope>
    <source>
        <strain evidence="2">NBC_00060</strain>
    </source>
</reference>
<dbReference type="Pfam" id="PF13460">
    <property type="entry name" value="NAD_binding_10"/>
    <property type="match status" value="1"/>
</dbReference>
<dbReference type="Gene3D" id="3.40.50.720">
    <property type="entry name" value="NAD(P)-binding Rossmann-like Domain"/>
    <property type="match status" value="1"/>
</dbReference>
<dbReference type="InterPro" id="IPR036291">
    <property type="entry name" value="NAD(P)-bd_dom_sf"/>
</dbReference>
<dbReference type="SUPFAM" id="SSF51735">
    <property type="entry name" value="NAD(P)-binding Rossmann-fold domains"/>
    <property type="match status" value="1"/>
</dbReference>
<feature type="domain" description="NAD(P)-binding" evidence="1">
    <location>
        <begin position="7"/>
        <end position="177"/>
    </location>
</feature>
<proteinExistence type="predicted"/>
<protein>
    <submittedName>
        <fullName evidence="2">NAD(P)H-binding protein</fullName>
    </submittedName>
</protein>
<name>A0AAU2HBL4_9ACTN</name>
<evidence type="ECO:0000313" key="2">
    <source>
        <dbReference type="EMBL" id="WTU44262.1"/>
    </source>
</evidence>
<accession>A0AAU2HBL4</accession>
<gene>
    <name evidence="2" type="ORF">OHV25_34125</name>
</gene>
<dbReference type="AlphaFoldDB" id="A0AAU2HBL4"/>
<sequence length="278" mass="28960">MTTLVIGARGSVGRQVLDQLLALGEPVRASARDPKTADLPAGVPVVAADLTEPTTLPAALDGVRKVFVYATAAGMAGFAAAARAAGVEHVVVLSSGSVLLPYARGNAIAEEHRAMEAVLAASGLRWTPIRPLVLANNALTWSYSIRAEGVVRMLHPEAAMAPIHERDVAAAAVTALTGRPQDGVSDLLTGGELMSQRRQVELIGEAAGRSIRIEELTEARARQEFERFGSPAAAASIVQFIVAATRGGSPATGTARRILGRPPLPFARWAADHAATFA</sequence>
<dbReference type="InterPro" id="IPR016040">
    <property type="entry name" value="NAD(P)-bd_dom"/>
</dbReference>